<organism evidence="1">
    <name type="scientific">marine sediment metagenome</name>
    <dbReference type="NCBI Taxonomy" id="412755"/>
    <lineage>
        <taxon>unclassified sequences</taxon>
        <taxon>metagenomes</taxon>
        <taxon>ecological metagenomes</taxon>
    </lineage>
</organism>
<name>A0A0F9H3H2_9ZZZZ</name>
<feature type="non-terminal residue" evidence="1">
    <location>
        <position position="50"/>
    </location>
</feature>
<gene>
    <name evidence="1" type="ORF">LCGC14_1752890</name>
</gene>
<evidence type="ECO:0000313" key="1">
    <source>
        <dbReference type="EMBL" id="KKM05560.1"/>
    </source>
</evidence>
<dbReference type="EMBL" id="LAZR01016192">
    <property type="protein sequence ID" value="KKM05560.1"/>
    <property type="molecule type" value="Genomic_DNA"/>
</dbReference>
<proteinExistence type="predicted"/>
<reference evidence="1" key="1">
    <citation type="journal article" date="2015" name="Nature">
        <title>Complex archaea that bridge the gap between prokaryotes and eukaryotes.</title>
        <authorList>
            <person name="Spang A."/>
            <person name="Saw J.H."/>
            <person name="Jorgensen S.L."/>
            <person name="Zaremba-Niedzwiedzka K."/>
            <person name="Martijn J."/>
            <person name="Lind A.E."/>
            <person name="van Eijk R."/>
            <person name="Schleper C."/>
            <person name="Guy L."/>
            <person name="Ettema T.J."/>
        </authorList>
    </citation>
    <scope>NUCLEOTIDE SEQUENCE</scope>
</reference>
<sequence length="50" mass="5869">MANTFLLSLSRTVAQRHFNRRIKRLHRRVRALALELSLAHGTTFEHELSL</sequence>
<dbReference type="AlphaFoldDB" id="A0A0F9H3H2"/>
<protein>
    <submittedName>
        <fullName evidence="1">Uncharacterized protein</fullName>
    </submittedName>
</protein>
<comment type="caution">
    <text evidence="1">The sequence shown here is derived from an EMBL/GenBank/DDBJ whole genome shotgun (WGS) entry which is preliminary data.</text>
</comment>
<accession>A0A0F9H3H2</accession>